<evidence type="ECO:0000313" key="5">
    <source>
        <dbReference type="Proteomes" id="UP000320176"/>
    </source>
</evidence>
<feature type="domain" description="DUF1553" evidence="3">
    <location>
        <begin position="522"/>
        <end position="741"/>
    </location>
</feature>
<dbReference type="OrthoDB" id="289126at2"/>
<accession>A0A5C6AMU2</accession>
<evidence type="ECO:0000259" key="2">
    <source>
        <dbReference type="Pfam" id="PF07583"/>
    </source>
</evidence>
<dbReference type="InterPro" id="IPR011444">
    <property type="entry name" value="DUF1549"/>
</dbReference>
<evidence type="ECO:0008006" key="6">
    <source>
        <dbReference type="Google" id="ProtNLM"/>
    </source>
</evidence>
<feature type="signal peptide" evidence="1">
    <location>
        <begin position="1"/>
        <end position="19"/>
    </location>
</feature>
<feature type="chain" id="PRO_5022730064" description="Planctomycete cytochrome C" evidence="1">
    <location>
        <begin position="20"/>
        <end position="769"/>
    </location>
</feature>
<dbReference type="AlphaFoldDB" id="A0A5C6AMU2"/>
<protein>
    <recommendedName>
        <fullName evidence="6">Planctomycete cytochrome C</fullName>
    </recommendedName>
</protein>
<proteinExistence type="predicted"/>
<dbReference type="PANTHER" id="PTHR35889">
    <property type="entry name" value="CYCLOINULO-OLIGOSACCHARIDE FRUCTANOTRANSFERASE-RELATED"/>
    <property type="match status" value="1"/>
</dbReference>
<sequence length="769" mass="86162" precursor="true">MTSIRTLLLLALASTLGHATEPGTNPVNYRRHIAPLLSQFGCNAGSCHGSVHGQGGFKLSLFGFDDAADYEAIVDREADRVLKTPQESLLLLKPSGIVDHEGGKLFDIDSPAYKLLERWIREGAKNEQLSELVKLSIEPSEVNLSSASPHCDFKVFARFADDALLDVTNLAALSVVDDSLAEVDARGTLTRMGNGGTSLIATYGGRSASASIFSIDAQIGVPVLEPPANEVDRWINLRQERLRIAPVEKTDDYAFLRRLSLLTMGRLPTPEEVRSFAADSNSEKRTVAIDQALASPQHASLWATRMCEITGSREQLSSDAEIAEQQQRRWHEWFRVRFVDNLPYDQIARGVLTATSRDQRSTSDFIHACVERPTDIATDAQEYAAKPTLDLYWARRKENEQVDLESLAERTAAAFLGVRIECARCHKHPFDRWTQNDHRSFANLFAQVRYGLSPEMRMGLADALEQRRRRIAVGESPSKIPRIREVYLTASTSGNFRDAATLELLPSRPLGDKHYEADEDPREQFVHWLLLPENPFFARNFVNRVWAYYFGQGIVEPVDSFSASNPPSHPELLDGLAKEFIASGYDIRSLERTILTSNAWQRAATIPANQQNDHRNYSRFPVQVLPAAVLVDAIADVAGDDDNRAVDSPMRSPVTSAAPEYFDVFDRPERVATCDCESSHAPSLRQTMLMLADDTLLKRIQDGIAVELARMSKNRKLVEQLFLTTLSRPPTKDERKSAVKHLREAKDRIEAVADLTWSLMTTREFYTNH</sequence>
<comment type="caution">
    <text evidence="4">The sequence shown here is derived from an EMBL/GenBank/DDBJ whole genome shotgun (WGS) entry which is preliminary data.</text>
</comment>
<gene>
    <name evidence="4" type="ORF">Pla52n_43500</name>
</gene>
<evidence type="ECO:0000259" key="3">
    <source>
        <dbReference type="Pfam" id="PF07587"/>
    </source>
</evidence>
<organism evidence="4 5">
    <name type="scientific">Stieleria varia</name>
    <dbReference type="NCBI Taxonomy" id="2528005"/>
    <lineage>
        <taxon>Bacteria</taxon>
        <taxon>Pseudomonadati</taxon>
        <taxon>Planctomycetota</taxon>
        <taxon>Planctomycetia</taxon>
        <taxon>Pirellulales</taxon>
        <taxon>Pirellulaceae</taxon>
        <taxon>Stieleria</taxon>
    </lineage>
</organism>
<dbReference type="Pfam" id="PF07587">
    <property type="entry name" value="PSD1"/>
    <property type="match status" value="1"/>
</dbReference>
<keyword evidence="1" id="KW-0732">Signal</keyword>
<dbReference type="Pfam" id="PF07583">
    <property type="entry name" value="PSCyt2"/>
    <property type="match status" value="1"/>
</dbReference>
<dbReference type="Proteomes" id="UP000320176">
    <property type="component" value="Unassembled WGS sequence"/>
</dbReference>
<name>A0A5C6AMU2_9BACT</name>
<dbReference type="PANTHER" id="PTHR35889:SF3">
    <property type="entry name" value="F-BOX DOMAIN-CONTAINING PROTEIN"/>
    <property type="match status" value="1"/>
</dbReference>
<evidence type="ECO:0000256" key="1">
    <source>
        <dbReference type="SAM" id="SignalP"/>
    </source>
</evidence>
<dbReference type="RefSeq" id="WP_146521504.1">
    <property type="nucleotide sequence ID" value="NZ_CP151726.1"/>
</dbReference>
<evidence type="ECO:0000313" key="4">
    <source>
        <dbReference type="EMBL" id="TWU00980.1"/>
    </source>
</evidence>
<dbReference type="InterPro" id="IPR022655">
    <property type="entry name" value="DUF1553"/>
</dbReference>
<dbReference type="EMBL" id="SJPN01000005">
    <property type="protein sequence ID" value="TWU00980.1"/>
    <property type="molecule type" value="Genomic_DNA"/>
</dbReference>
<reference evidence="4 5" key="1">
    <citation type="submission" date="2019-02" db="EMBL/GenBank/DDBJ databases">
        <title>Deep-cultivation of Planctomycetes and their phenomic and genomic characterization uncovers novel biology.</title>
        <authorList>
            <person name="Wiegand S."/>
            <person name="Jogler M."/>
            <person name="Boedeker C."/>
            <person name="Pinto D."/>
            <person name="Vollmers J."/>
            <person name="Rivas-Marin E."/>
            <person name="Kohn T."/>
            <person name="Peeters S.H."/>
            <person name="Heuer A."/>
            <person name="Rast P."/>
            <person name="Oberbeckmann S."/>
            <person name="Bunk B."/>
            <person name="Jeske O."/>
            <person name="Meyerdierks A."/>
            <person name="Storesund J.E."/>
            <person name="Kallscheuer N."/>
            <person name="Luecker S."/>
            <person name="Lage O.M."/>
            <person name="Pohl T."/>
            <person name="Merkel B.J."/>
            <person name="Hornburger P."/>
            <person name="Mueller R.-W."/>
            <person name="Bruemmer F."/>
            <person name="Labrenz M."/>
            <person name="Spormann A.M."/>
            <person name="Op Den Camp H."/>
            <person name="Overmann J."/>
            <person name="Amann R."/>
            <person name="Jetten M.S.M."/>
            <person name="Mascher T."/>
            <person name="Medema M.H."/>
            <person name="Devos D.P."/>
            <person name="Kaster A.-K."/>
            <person name="Ovreas L."/>
            <person name="Rohde M."/>
            <person name="Galperin M.Y."/>
            <person name="Jogler C."/>
        </authorList>
    </citation>
    <scope>NUCLEOTIDE SEQUENCE [LARGE SCALE GENOMIC DNA]</scope>
    <source>
        <strain evidence="4 5">Pla52n</strain>
    </source>
</reference>
<keyword evidence="5" id="KW-1185">Reference proteome</keyword>
<feature type="domain" description="DUF1549" evidence="2">
    <location>
        <begin position="230"/>
        <end position="449"/>
    </location>
</feature>
<dbReference type="Gene3D" id="2.60.40.1080">
    <property type="match status" value="1"/>
</dbReference>